<sequence>MPTYLCHGFRWYRSSIRPFIILNDLDECAPDWIIEPTTAAVLLSQLAESFGFVPRLDEDGDGDRDKDEDKDEDKDKDKHDNKKRPGSQGRDTSRPQAAQQQQPARYDEEMTMPTSRVPPEQDRILMHDWSPVKLLEEYDENETEHAARPYAYMADHAVRVDLGADILAEMALYDETLKERNADWFERLREEVQPEEQTRWYIVVCDDTEREAPVEDEADEDEDEDKAEHEHDRARARAHHDDGDTVMGEDLSDPENGRAMAQLRLTDDGSGHVPPAAMAAAAPFFYENKALPCIPAQAQEHEHEHEHDRRAPAPEPPTFLDQDPFESRKQISGRILKKKMSLRRLFSKKEA</sequence>
<feature type="compositionally biased region" description="Basic and acidic residues" evidence="1">
    <location>
        <begin position="226"/>
        <end position="243"/>
    </location>
</feature>
<feature type="region of interest" description="Disordered" evidence="1">
    <location>
        <begin position="209"/>
        <end position="254"/>
    </location>
</feature>
<feature type="compositionally biased region" description="Acidic residues" evidence="1">
    <location>
        <begin position="209"/>
        <end position="225"/>
    </location>
</feature>
<dbReference type="Proteomes" id="UP000748025">
    <property type="component" value="Unassembled WGS sequence"/>
</dbReference>
<evidence type="ECO:0000313" key="3">
    <source>
        <dbReference type="Proteomes" id="UP000748025"/>
    </source>
</evidence>
<accession>A0A9P7N4R0</accession>
<dbReference type="AlphaFoldDB" id="A0A9P7N4R0"/>
<evidence type="ECO:0000313" key="2">
    <source>
        <dbReference type="EMBL" id="KAG5986893.1"/>
    </source>
</evidence>
<dbReference type="EMBL" id="SRPW01003471">
    <property type="protein sequence ID" value="KAG5986893.1"/>
    <property type="molecule type" value="Genomic_DNA"/>
</dbReference>
<feature type="region of interest" description="Disordered" evidence="1">
    <location>
        <begin position="298"/>
        <end position="327"/>
    </location>
</feature>
<keyword evidence="3" id="KW-1185">Reference proteome</keyword>
<feature type="region of interest" description="Disordered" evidence="1">
    <location>
        <begin position="53"/>
        <end position="119"/>
    </location>
</feature>
<protein>
    <submittedName>
        <fullName evidence="2">Uncharacterized protein</fullName>
    </submittedName>
</protein>
<proteinExistence type="predicted"/>
<gene>
    <name evidence="2" type="ORF">E4U43_005302</name>
</gene>
<feature type="compositionally biased region" description="Basic and acidic residues" evidence="1">
    <location>
        <begin position="63"/>
        <end position="80"/>
    </location>
</feature>
<reference evidence="2" key="1">
    <citation type="journal article" date="2020" name="bioRxiv">
        <title>Whole genome comparisons of ergot fungi reveals the divergence and evolution of species within the genus Claviceps are the result of varying mechanisms driving genome evolution and host range expansion.</title>
        <authorList>
            <person name="Wyka S.A."/>
            <person name="Mondo S.J."/>
            <person name="Liu M."/>
            <person name="Dettman J."/>
            <person name="Nalam V."/>
            <person name="Broders K.D."/>
        </authorList>
    </citation>
    <scope>NUCLEOTIDE SEQUENCE</scope>
    <source>
        <strain evidence="2">CCC 602</strain>
    </source>
</reference>
<dbReference type="OrthoDB" id="371463at2759"/>
<name>A0A9P7N4R0_9HYPO</name>
<evidence type="ECO:0000256" key="1">
    <source>
        <dbReference type="SAM" id="MobiDB-lite"/>
    </source>
</evidence>
<feature type="compositionally biased region" description="Basic and acidic residues" evidence="1">
    <location>
        <begin position="299"/>
        <end position="312"/>
    </location>
</feature>
<feature type="compositionally biased region" description="Low complexity" evidence="1">
    <location>
        <begin position="95"/>
        <end position="104"/>
    </location>
</feature>
<organism evidence="2 3">
    <name type="scientific">Claviceps pusilla</name>
    <dbReference type="NCBI Taxonomy" id="123648"/>
    <lineage>
        <taxon>Eukaryota</taxon>
        <taxon>Fungi</taxon>
        <taxon>Dikarya</taxon>
        <taxon>Ascomycota</taxon>
        <taxon>Pezizomycotina</taxon>
        <taxon>Sordariomycetes</taxon>
        <taxon>Hypocreomycetidae</taxon>
        <taxon>Hypocreales</taxon>
        <taxon>Clavicipitaceae</taxon>
        <taxon>Claviceps</taxon>
    </lineage>
</organism>
<comment type="caution">
    <text evidence="2">The sequence shown here is derived from an EMBL/GenBank/DDBJ whole genome shotgun (WGS) entry which is preliminary data.</text>
</comment>